<reference evidence="3 4" key="1">
    <citation type="submission" date="2021-03" db="EMBL/GenBank/DDBJ databases">
        <title>Sequencing the genomes of 1000 actinobacteria strains.</title>
        <authorList>
            <person name="Klenk H.-P."/>
        </authorList>
    </citation>
    <scope>NUCLEOTIDE SEQUENCE [LARGE SCALE GENOMIC DNA]</scope>
    <source>
        <strain evidence="3 4">DSM 15797</strain>
    </source>
</reference>
<gene>
    <name evidence="3" type="ORF">JOF47_000624</name>
</gene>
<dbReference type="PANTHER" id="PTHR30290:SF83">
    <property type="entry name" value="ABC TRANSPORTER SUBSTRATE-BINDING PROTEIN"/>
    <property type="match status" value="1"/>
</dbReference>
<dbReference type="EMBL" id="JAGIOF010000001">
    <property type="protein sequence ID" value="MBP2385113.1"/>
    <property type="molecule type" value="Genomic_DNA"/>
</dbReference>
<protein>
    <submittedName>
        <fullName evidence="3">Oligopeptide transport system substrate-binding protein</fullName>
    </submittedName>
</protein>
<dbReference type="PROSITE" id="PS51257">
    <property type="entry name" value="PROKAR_LIPOPROTEIN"/>
    <property type="match status" value="1"/>
</dbReference>
<organism evidence="3 4">
    <name type="scientific">Paeniglutamicibacter kerguelensis</name>
    <dbReference type="NCBI Taxonomy" id="254788"/>
    <lineage>
        <taxon>Bacteria</taxon>
        <taxon>Bacillati</taxon>
        <taxon>Actinomycetota</taxon>
        <taxon>Actinomycetes</taxon>
        <taxon>Micrococcales</taxon>
        <taxon>Micrococcaceae</taxon>
        <taxon>Paeniglutamicibacter</taxon>
    </lineage>
</organism>
<dbReference type="SUPFAM" id="SSF53850">
    <property type="entry name" value="Periplasmic binding protein-like II"/>
    <property type="match status" value="1"/>
</dbReference>
<dbReference type="CDD" id="cd00995">
    <property type="entry name" value="PBP2_NikA_DppA_OppA_like"/>
    <property type="match status" value="1"/>
</dbReference>
<dbReference type="PIRSF" id="PIRSF002741">
    <property type="entry name" value="MppA"/>
    <property type="match status" value="1"/>
</dbReference>
<dbReference type="InterPro" id="IPR039424">
    <property type="entry name" value="SBP_5"/>
</dbReference>
<evidence type="ECO:0000313" key="4">
    <source>
        <dbReference type="Proteomes" id="UP001296993"/>
    </source>
</evidence>
<keyword evidence="1" id="KW-0732">Signal</keyword>
<proteinExistence type="predicted"/>
<evidence type="ECO:0000259" key="2">
    <source>
        <dbReference type="Pfam" id="PF00496"/>
    </source>
</evidence>
<dbReference type="Gene3D" id="3.40.190.10">
    <property type="entry name" value="Periplasmic binding protein-like II"/>
    <property type="match status" value="1"/>
</dbReference>
<keyword evidence="4" id="KW-1185">Reference proteome</keyword>
<accession>A0ABS4X9S3</accession>
<evidence type="ECO:0000256" key="1">
    <source>
        <dbReference type="SAM" id="SignalP"/>
    </source>
</evidence>
<dbReference type="InterPro" id="IPR030678">
    <property type="entry name" value="Peptide/Ni-bd"/>
</dbReference>
<feature type="domain" description="Solute-binding protein family 5" evidence="2">
    <location>
        <begin position="92"/>
        <end position="476"/>
    </location>
</feature>
<dbReference type="Gene3D" id="3.10.105.10">
    <property type="entry name" value="Dipeptide-binding Protein, Domain 3"/>
    <property type="match status" value="1"/>
</dbReference>
<dbReference type="RefSeq" id="WP_209995887.1">
    <property type="nucleotide sequence ID" value="NZ_BAAAJY010000013.1"/>
</dbReference>
<name>A0ABS4X9S3_9MICC</name>
<evidence type="ECO:0000313" key="3">
    <source>
        <dbReference type="EMBL" id="MBP2385113.1"/>
    </source>
</evidence>
<feature type="signal peptide" evidence="1">
    <location>
        <begin position="1"/>
        <end position="24"/>
    </location>
</feature>
<comment type="caution">
    <text evidence="3">The sequence shown here is derived from an EMBL/GenBank/DDBJ whole genome shotgun (WGS) entry which is preliminary data.</text>
</comment>
<dbReference type="Pfam" id="PF00496">
    <property type="entry name" value="SBP_bac_5"/>
    <property type="match status" value="1"/>
</dbReference>
<dbReference type="Gene3D" id="3.90.76.10">
    <property type="entry name" value="Dipeptide-binding Protein, Domain 1"/>
    <property type="match status" value="1"/>
</dbReference>
<dbReference type="Proteomes" id="UP001296993">
    <property type="component" value="Unassembled WGS sequence"/>
</dbReference>
<sequence>MRYTRTSKALVLSAALALTLSACGGGAGSTGASNGSAGATGGAEGSSTAVITANSTEPQNGLLPANTNEVGGGRVMDLLFTGLVSYDAAGAPVNELAESIETKDATNYTIKIKSGQKFSNGEPVTAKSFVDAWNFGAAAKNAQLNSYFFESIKGYDKVSAKDATVDTMEGLKVVDENTFTVELSRAESDFPLRLGYTAFYPLPAAAFEDPKAFGENPAGNGPYKLADDGWQHNVQIQLVPNADYSGPRKPVNGGVTFKIYSTFDAAYQDLLGDNLDVLDQIPPSQLQNFKDDLGDRWVNQAYAGNATMTIPSYLPEFQGEAGQMRRAAISMAINRQEIIDNIFFGGKQIAKDFTSPVIDGYSDSLPGNEVLAFNAEKAQQLWADAEKISPWPAGKVFTITSNIDGAGNKEYIEAMANQISNTLPIKAELNPIPTFKEMRTLVGEKKLTGASRAGWQADYPSLYNFLGPLYATGAGSNDGDYSNPEFDKMLTEGLSATSVEEGNKIFNKSQEILLKDLPVVPLWYQAVQGGWSTKVADVKFGWNGVPMYYAITGK</sequence>
<feature type="chain" id="PRO_5045481730" evidence="1">
    <location>
        <begin position="25"/>
        <end position="554"/>
    </location>
</feature>
<dbReference type="InterPro" id="IPR000914">
    <property type="entry name" value="SBP_5_dom"/>
</dbReference>
<dbReference type="PANTHER" id="PTHR30290">
    <property type="entry name" value="PERIPLASMIC BINDING COMPONENT OF ABC TRANSPORTER"/>
    <property type="match status" value="1"/>
</dbReference>